<name>A0A5C3Q8K1_9AGAR</name>
<accession>A0A5C3Q8K1</accession>
<dbReference type="AlphaFoldDB" id="A0A5C3Q8K1"/>
<protein>
    <submittedName>
        <fullName evidence="2">Uncharacterized protein</fullName>
    </submittedName>
</protein>
<sequence>MASVSPEEPSVVTGCTEGGTSDNGTGEGPRLGRNMFPSQSRFPGLDRPFCCWDSIR</sequence>
<reference evidence="2 3" key="1">
    <citation type="journal article" date="2019" name="Nat. Ecol. Evol.">
        <title>Megaphylogeny resolves global patterns of mushroom evolution.</title>
        <authorList>
            <person name="Varga T."/>
            <person name="Krizsan K."/>
            <person name="Foldi C."/>
            <person name="Dima B."/>
            <person name="Sanchez-Garcia M."/>
            <person name="Sanchez-Ramirez S."/>
            <person name="Szollosi G.J."/>
            <person name="Szarkandi J.G."/>
            <person name="Papp V."/>
            <person name="Albert L."/>
            <person name="Andreopoulos W."/>
            <person name="Angelini C."/>
            <person name="Antonin V."/>
            <person name="Barry K.W."/>
            <person name="Bougher N.L."/>
            <person name="Buchanan P."/>
            <person name="Buyck B."/>
            <person name="Bense V."/>
            <person name="Catcheside P."/>
            <person name="Chovatia M."/>
            <person name="Cooper J."/>
            <person name="Damon W."/>
            <person name="Desjardin D."/>
            <person name="Finy P."/>
            <person name="Geml J."/>
            <person name="Haridas S."/>
            <person name="Hughes K."/>
            <person name="Justo A."/>
            <person name="Karasinski D."/>
            <person name="Kautmanova I."/>
            <person name="Kiss B."/>
            <person name="Kocsube S."/>
            <person name="Kotiranta H."/>
            <person name="LaButti K.M."/>
            <person name="Lechner B.E."/>
            <person name="Liimatainen K."/>
            <person name="Lipzen A."/>
            <person name="Lukacs Z."/>
            <person name="Mihaltcheva S."/>
            <person name="Morgado L.N."/>
            <person name="Niskanen T."/>
            <person name="Noordeloos M.E."/>
            <person name="Ohm R.A."/>
            <person name="Ortiz-Santana B."/>
            <person name="Ovrebo C."/>
            <person name="Racz N."/>
            <person name="Riley R."/>
            <person name="Savchenko A."/>
            <person name="Shiryaev A."/>
            <person name="Soop K."/>
            <person name="Spirin V."/>
            <person name="Szebenyi C."/>
            <person name="Tomsovsky M."/>
            <person name="Tulloss R.E."/>
            <person name="Uehling J."/>
            <person name="Grigoriev I.V."/>
            <person name="Vagvolgyi C."/>
            <person name="Papp T."/>
            <person name="Martin F.M."/>
            <person name="Miettinen O."/>
            <person name="Hibbett D.S."/>
            <person name="Nagy L.G."/>
        </authorList>
    </citation>
    <scope>NUCLEOTIDE SEQUENCE [LARGE SCALE GENOMIC DNA]</scope>
    <source>
        <strain evidence="2 3">CBS 309.79</strain>
    </source>
</reference>
<dbReference type="EMBL" id="ML178840">
    <property type="protein sequence ID" value="TFK98414.1"/>
    <property type="molecule type" value="Genomic_DNA"/>
</dbReference>
<gene>
    <name evidence="2" type="ORF">BDV98DRAFT_573134</name>
</gene>
<evidence type="ECO:0000256" key="1">
    <source>
        <dbReference type="SAM" id="MobiDB-lite"/>
    </source>
</evidence>
<evidence type="ECO:0000313" key="2">
    <source>
        <dbReference type="EMBL" id="TFK98414.1"/>
    </source>
</evidence>
<feature type="non-terminal residue" evidence="2">
    <location>
        <position position="56"/>
    </location>
</feature>
<dbReference type="Proteomes" id="UP000305067">
    <property type="component" value="Unassembled WGS sequence"/>
</dbReference>
<keyword evidence="3" id="KW-1185">Reference proteome</keyword>
<organism evidence="2 3">
    <name type="scientific">Pterulicium gracile</name>
    <dbReference type="NCBI Taxonomy" id="1884261"/>
    <lineage>
        <taxon>Eukaryota</taxon>
        <taxon>Fungi</taxon>
        <taxon>Dikarya</taxon>
        <taxon>Basidiomycota</taxon>
        <taxon>Agaricomycotina</taxon>
        <taxon>Agaricomycetes</taxon>
        <taxon>Agaricomycetidae</taxon>
        <taxon>Agaricales</taxon>
        <taxon>Pleurotineae</taxon>
        <taxon>Pterulaceae</taxon>
        <taxon>Pterulicium</taxon>
    </lineage>
</organism>
<proteinExistence type="predicted"/>
<evidence type="ECO:0000313" key="3">
    <source>
        <dbReference type="Proteomes" id="UP000305067"/>
    </source>
</evidence>
<feature type="region of interest" description="Disordered" evidence="1">
    <location>
        <begin position="1"/>
        <end position="39"/>
    </location>
</feature>